<keyword evidence="1" id="KW-1133">Transmembrane helix</keyword>
<dbReference type="EMBL" id="LRQT01000006">
    <property type="protein sequence ID" value="KXA65327.1"/>
    <property type="molecule type" value="Genomic_DNA"/>
</dbReference>
<dbReference type="InterPro" id="IPR003832">
    <property type="entry name" value="DUF212"/>
</dbReference>
<dbReference type="EMBL" id="QXZZ01000036">
    <property type="protein sequence ID" value="RJY49942.1"/>
    <property type="molecule type" value="Genomic_DNA"/>
</dbReference>
<dbReference type="PANTHER" id="PTHR31446:SF29">
    <property type="entry name" value="ACID PHOSPHATASE_VANADIUM-DEPENDENT HALOPEROXIDASE-RELATED PROTEIN"/>
    <property type="match status" value="1"/>
</dbReference>
<evidence type="ECO:0000313" key="3">
    <source>
        <dbReference type="EMBL" id="MDK7356060.1"/>
    </source>
</evidence>
<dbReference type="Proteomes" id="UP000277803">
    <property type="component" value="Unassembled WGS sequence"/>
</dbReference>
<name>A0A133S6L7_9FIRM</name>
<feature type="transmembrane region" description="Helical" evidence="1">
    <location>
        <begin position="43"/>
        <end position="66"/>
    </location>
</feature>
<reference evidence="3" key="3">
    <citation type="submission" date="2023-05" db="EMBL/GenBank/DDBJ databases">
        <title>Cataloging the Phylogenetic Diversity of Human Bladder Bacteria.</title>
        <authorList>
            <person name="Du J."/>
        </authorList>
    </citation>
    <scope>NUCLEOTIDE SEQUENCE</scope>
    <source>
        <strain evidence="3">UMB10101</strain>
    </source>
</reference>
<comment type="caution">
    <text evidence="2">The sequence shown here is derived from an EMBL/GenBank/DDBJ whole genome shotgun (WGS) entry which is preliminary data.</text>
</comment>
<protein>
    <submittedName>
        <fullName evidence="2">Divergent PAP2 family protein</fullName>
    </submittedName>
</protein>
<dbReference type="PANTHER" id="PTHR31446">
    <property type="entry name" value="ACID PHOSPHATASE/VANADIUM-DEPENDENT HALOPEROXIDASE-RELATED PROTEIN"/>
    <property type="match status" value="1"/>
</dbReference>
<keyword evidence="1" id="KW-0812">Transmembrane</keyword>
<reference evidence="4 6" key="2">
    <citation type="submission" date="2018-09" db="EMBL/GenBank/DDBJ databases">
        <title>Genome sequence of Veillonella atypica isolated from periodontal Korean patients.</title>
        <authorList>
            <person name="Lee J.-H."/>
            <person name="Moon J.-H."/>
            <person name="Shin S.-Y."/>
        </authorList>
    </citation>
    <scope>NUCLEOTIDE SEQUENCE [LARGE SCALE GENOMIC DNA]</scope>
    <source>
        <strain evidence="4 6">KHUD_V1</strain>
    </source>
</reference>
<organism evidence="2">
    <name type="scientific">Veillonella atypica</name>
    <dbReference type="NCBI Taxonomy" id="39777"/>
    <lineage>
        <taxon>Bacteria</taxon>
        <taxon>Bacillati</taxon>
        <taxon>Bacillota</taxon>
        <taxon>Negativicutes</taxon>
        <taxon>Veillonellales</taxon>
        <taxon>Veillonellaceae</taxon>
        <taxon>Veillonella</taxon>
    </lineage>
</organism>
<gene>
    <name evidence="4" type="ORF">D2965_08220</name>
    <name evidence="2" type="ORF">HMPREF3233_00328</name>
    <name evidence="3" type="ORF">QP520_00235</name>
</gene>
<dbReference type="PATRIC" id="fig|39777.7.peg.319"/>
<feature type="transmembrane region" description="Helical" evidence="1">
    <location>
        <begin position="72"/>
        <end position="90"/>
    </location>
</feature>
<dbReference type="RefSeq" id="WP_005378985.1">
    <property type="nucleotide sequence ID" value="NZ_CABFMO010000011.1"/>
</dbReference>
<dbReference type="Proteomes" id="UP000070226">
    <property type="component" value="Unassembled WGS sequence"/>
</dbReference>
<evidence type="ECO:0000313" key="5">
    <source>
        <dbReference type="Proteomes" id="UP000070226"/>
    </source>
</evidence>
<accession>A0A133S6L7</accession>
<dbReference type="AlphaFoldDB" id="A0A133S6L7"/>
<evidence type="ECO:0000256" key="1">
    <source>
        <dbReference type="SAM" id="Phobius"/>
    </source>
</evidence>
<dbReference type="Pfam" id="PF02681">
    <property type="entry name" value="DUF212"/>
    <property type="match status" value="1"/>
</dbReference>
<dbReference type="Proteomes" id="UP001236274">
    <property type="component" value="Unassembled WGS sequence"/>
</dbReference>
<sequence length="161" mass="18391">MYHILEEICHNYIAQAAFWGWFSAQAIKFLWQLVRYRTLRFERLVGSGGFPSSHTSFVISTTAALYFKNNGITDIFVVALVFSIVVMYDASGVRRQAGRQAQILNQIVEYFSKRNIPVILKDREIALKELLGHTPVEVFGGLVLGILIAYIQYFYVYNGVI</sequence>
<dbReference type="GeneID" id="57773626"/>
<evidence type="ECO:0000313" key="4">
    <source>
        <dbReference type="EMBL" id="RJY49942.1"/>
    </source>
</evidence>
<reference evidence="2 5" key="1">
    <citation type="submission" date="2016-01" db="EMBL/GenBank/DDBJ databases">
        <authorList>
            <person name="Oliw E.H."/>
        </authorList>
    </citation>
    <scope>NUCLEOTIDE SEQUENCE [LARGE SCALE GENOMIC DNA]</scope>
    <source>
        <strain evidence="2 5">CMW7756B</strain>
    </source>
</reference>
<dbReference type="EMBL" id="JASORJ010000001">
    <property type="protein sequence ID" value="MDK7356060.1"/>
    <property type="molecule type" value="Genomic_DNA"/>
</dbReference>
<evidence type="ECO:0000313" key="2">
    <source>
        <dbReference type="EMBL" id="KXA65327.1"/>
    </source>
</evidence>
<evidence type="ECO:0000313" key="6">
    <source>
        <dbReference type="Proteomes" id="UP000277803"/>
    </source>
</evidence>
<dbReference type="STRING" id="39777.B7L28_04475"/>
<proteinExistence type="predicted"/>
<feature type="transmembrane region" description="Helical" evidence="1">
    <location>
        <begin position="138"/>
        <end position="156"/>
    </location>
</feature>
<keyword evidence="1" id="KW-0472">Membrane</keyword>